<organism evidence="3 4">
    <name type="scientific">Streptomyces durocortorensis</name>
    <dbReference type="NCBI Taxonomy" id="2811104"/>
    <lineage>
        <taxon>Bacteria</taxon>
        <taxon>Bacillati</taxon>
        <taxon>Actinomycetota</taxon>
        <taxon>Actinomycetes</taxon>
        <taxon>Kitasatosporales</taxon>
        <taxon>Streptomycetaceae</taxon>
        <taxon>Streptomyces</taxon>
    </lineage>
</organism>
<dbReference type="EMBL" id="CP134500">
    <property type="protein sequence ID" value="WNF28331.1"/>
    <property type="molecule type" value="Genomic_DNA"/>
</dbReference>
<dbReference type="Pfam" id="PF00196">
    <property type="entry name" value="GerE"/>
    <property type="match status" value="1"/>
</dbReference>
<dbReference type="PROSITE" id="PS00622">
    <property type="entry name" value="HTH_LUXR_1"/>
    <property type="match status" value="1"/>
</dbReference>
<dbReference type="InterPro" id="IPR000792">
    <property type="entry name" value="Tscrpt_reg_LuxR_C"/>
</dbReference>
<evidence type="ECO:0000256" key="1">
    <source>
        <dbReference type="ARBA" id="ARBA00023125"/>
    </source>
</evidence>
<dbReference type="SUPFAM" id="SSF46894">
    <property type="entry name" value="C-terminal effector domain of the bipartite response regulators"/>
    <property type="match status" value="1"/>
</dbReference>
<dbReference type="Gene3D" id="3.40.50.2300">
    <property type="match status" value="1"/>
</dbReference>
<sequence>MAPEDLVRVGIRNVLEAEHQLSVVADGHTNRVLDVTDRVPLDVLVASPATECDALRLLRTINRRPLPPRTVVLADRVSRQGACALLGERAAGILRRSTARHHLPWAVPAAAQGGLALEPALASLLVDSYLQPLRRAQTQSDARTLLGRLTVREREVLTLLADGHAAPAIAAMLSLAPGTVKSYLRSVYDKLDVSNRIQAVRVLWSADAIPSPAPVPSRAVAQTA</sequence>
<dbReference type="PRINTS" id="PR00038">
    <property type="entry name" value="HTHLUXR"/>
</dbReference>
<dbReference type="Proteomes" id="UP001303236">
    <property type="component" value="Chromosome"/>
</dbReference>
<dbReference type="CDD" id="cd06170">
    <property type="entry name" value="LuxR_C_like"/>
    <property type="match status" value="1"/>
</dbReference>
<name>A0ABY9VWN5_9ACTN</name>
<reference evidence="3 4" key="1">
    <citation type="submission" date="2023-09" db="EMBL/GenBank/DDBJ databases">
        <title>Genome completion map analysis of the actinomycetes C11-1.</title>
        <authorList>
            <person name="Qin P."/>
            <person name="Guan P."/>
        </authorList>
    </citation>
    <scope>NUCLEOTIDE SEQUENCE [LARGE SCALE GENOMIC DNA]</scope>
    <source>
        <strain evidence="3 4">C11-1</strain>
    </source>
</reference>
<proteinExistence type="predicted"/>
<protein>
    <submittedName>
        <fullName evidence="3">Response regulator transcription factor</fullName>
    </submittedName>
</protein>
<keyword evidence="1" id="KW-0238">DNA-binding</keyword>
<dbReference type="SMART" id="SM00421">
    <property type="entry name" value="HTH_LUXR"/>
    <property type="match status" value="1"/>
</dbReference>
<evidence type="ECO:0000313" key="4">
    <source>
        <dbReference type="Proteomes" id="UP001303236"/>
    </source>
</evidence>
<feature type="domain" description="HTH luxR-type" evidence="2">
    <location>
        <begin position="142"/>
        <end position="207"/>
    </location>
</feature>
<keyword evidence="4" id="KW-1185">Reference proteome</keyword>
<dbReference type="InterPro" id="IPR039420">
    <property type="entry name" value="WalR-like"/>
</dbReference>
<evidence type="ECO:0000259" key="2">
    <source>
        <dbReference type="PROSITE" id="PS50043"/>
    </source>
</evidence>
<evidence type="ECO:0000313" key="3">
    <source>
        <dbReference type="EMBL" id="WNF28331.1"/>
    </source>
</evidence>
<dbReference type="PANTHER" id="PTHR43214">
    <property type="entry name" value="TWO-COMPONENT RESPONSE REGULATOR"/>
    <property type="match status" value="1"/>
</dbReference>
<accession>A0ABY9VWN5</accession>
<gene>
    <name evidence="3" type="ORF">RI138_16625</name>
</gene>
<dbReference type="InterPro" id="IPR016032">
    <property type="entry name" value="Sig_transdc_resp-reg_C-effctor"/>
</dbReference>
<dbReference type="PROSITE" id="PS50043">
    <property type="entry name" value="HTH_LUXR_2"/>
    <property type="match status" value="1"/>
</dbReference>